<evidence type="ECO:0000313" key="3">
    <source>
        <dbReference type="EMBL" id="ARJ41312.1"/>
    </source>
</evidence>
<keyword evidence="3" id="KW-0808">Transferase</keyword>
<dbReference type="GO" id="GO:0006002">
    <property type="term" value="P:fructose 6-phosphate metabolic process"/>
    <property type="evidence" value="ECO:0007669"/>
    <property type="project" value="TreeGrafter"/>
</dbReference>
<keyword evidence="1" id="KW-0677">Repeat</keyword>
<evidence type="ECO:0000256" key="1">
    <source>
        <dbReference type="ARBA" id="ARBA00022737"/>
    </source>
</evidence>
<dbReference type="Pfam" id="PF01380">
    <property type="entry name" value="SIS"/>
    <property type="match status" value="1"/>
</dbReference>
<accession>A0A1W6B2L0</accession>
<dbReference type="PROSITE" id="PS51464">
    <property type="entry name" value="SIS"/>
    <property type="match status" value="1"/>
</dbReference>
<reference evidence="3 4" key="1">
    <citation type="submission" date="2017-02" db="EMBL/GenBank/DDBJ databases">
        <title>Complete genome sequence of the drought resistance-promoting endophyte Pantoea alhagi LTYR-11Z.</title>
        <authorList>
            <person name="Zhang L."/>
        </authorList>
    </citation>
    <scope>NUCLEOTIDE SEQUENCE [LARGE SCALE GENOMIC DNA]</scope>
    <source>
        <strain evidence="3 4">LTYR-11Z</strain>
    </source>
</reference>
<protein>
    <submittedName>
        <fullName evidence="3">Glucosamine--fructose-6-phosphate aminotransferase</fullName>
    </submittedName>
</protein>
<dbReference type="InterPro" id="IPR001347">
    <property type="entry name" value="SIS_dom"/>
</dbReference>
<dbReference type="GO" id="GO:0004360">
    <property type="term" value="F:glutamine-fructose-6-phosphate transaminase (isomerizing) activity"/>
    <property type="evidence" value="ECO:0007669"/>
    <property type="project" value="TreeGrafter"/>
</dbReference>
<dbReference type="EMBL" id="CP019706">
    <property type="protein sequence ID" value="ARJ41312.1"/>
    <property type="molecule type" value="Genomic_DNA"/>
</dbReference>
<dbReference type="AlphaFoldDB" id="A0A1W6B2L0"/>
<sequence length="353" mass="39095">MSVTMMDCIEREPEVLARILDEYPQKLAPASELLAQGAVRRLLILATGSSLNAAQCAAFAFSQWANIQVEIREPYPFTHYERFDETTDWVIALSQSGKSHSTLEAQRKVQAAGRKVYCLTADCTSPLAREADAVLDINCGIEPVGFVTLGFSATVLNLLLIALLAAETQGALDARARDKTLNTLRDMAQRLPEVIRRTDDFITRHQAMLAAAPRYIAIGYGGLVGVAKEFETKFTETVRRPSSGFELEAYMHGPYLEANHEHLLLFIEDAPHPRLAALRDYMRPHVKAAFTLSAHGESSESQLGLNFPIDPLLAPLLLIVPVQIMAYRVATLKGINLSVRIFDDFDKVLQSKI</sequence>
<proteinExistence type="predicted"/>
<evidence type="ECO:0000313" key="4">
    <source>
        <dbReference type="Proteomes" id="UP000192900"/>
    </source>
</evidence>
<dbReference type="RefSeq" id="WP_085068151.1">
    <property type="nucleotide sequence ID" value="NZ_CP019706.1"/>
</dbReference>
<dbReference type="InterPro" id="IPR035466">
    <property type="entry name" value="GlmS/AgaS_SIS"/>
</dbReference>
<dbReference type="Proteomes" id="UP000192900">
    <property type="component" value="Chromosome"/>
</dbReference>
<dbReference type="PANTHER" id="PTHR10937:SF17">
    <property type="entry name" value="GLUCOSAMINE-FRUCTOSE-6-PHOSPHATE AMINOTRANSFERASE"/>
    <property type="match status" value="1"/>
</dbReference>
<dbReference type="GO" id="GO:0006047">
    <property type="term" value="P:UDP-N-acetylglucosamine metabolic process"/>
    <property type="evidence" value="ECO:0007669"/>
    <property type="project" value="TreeGrafter"/>
</dbReference>
<dbReference type="SUPFAM" id="SSF53697">
    <property type="entry name" value="SIS domain"/>
    <property type="match status" value="1"/>
</dbReference>
<name>A0A1W6B2L0_9GAMM</name>
<dbReference type="InterPro" id="IPR046348">
    <property type="entry name" value="SIS_dom_sf"/>
</dbReference>
<organism evidence="3 4">
    <name type="scientific">Pantoea alhagi</name>
    <dbReference type="NCBI Taxonomy" id="1891675"/>
    <lineage>
        <taxon>Bacteria</taxon>
        <taxon>Pseudomonadati</taxon>
        <taxon>Pseudomonadota</taxon>
        <taxon>Gammaproteobacteria</taxon>
        <taxon>Enterobacterales</taxon>
        <taxon>Erwiniaceae</taxon>
        <taxon>Pantoea</taxon>
    </lineage>
</organism>
<evidence type="ECO:0000259" key="2">
    <source>
        <dbReference type="PROSITE" id="PS51464"/>
    </source>
</evidence>
<dbReference type="STRING" id="1891675.B1H58_04325"/>
<dbReference type="GO" id="GO:0006487">
    <property type="term" value="P:protein N-linked glycosylation"/>
    <property type="evidence" value="ECO:0007669"/>
    <property type="project" value="TreeGrafter"/>
</dbReference>
<dbReference type="OrthoDB" id="5150296at2"/>
<dbReference type="KEGG" id="palh:B1H58_04325"/>
<dbReference type="Gene3D" id="3.40.50.10490">
    <property type="entry name" value="Glucose-6-phosphate isomerase like protein, domain 1"/>
    <property type="match status" value="2"/>
</dbReference>
<dbReference type="InterPro" id="IPR035490">
    <property type="entry name" value="GlmS/FrlB_SIS"/>
</dbReference>
<dbReference type="CDD" id="cd05008">
    <property type="entry name" value="SIS_GlmS_GlmD_1"/>
    <property type="match status" value="1"/>
</dbReference>
<dbReference type="PANTHER" id="PTHR10937">
    <property type="entry name" value="GLUCOSAMINE--FRUCTOSE-6-PHOSPHATE AMINOTRANSFERASE, ISOMERIZING"/>
    <property type="match status" value="1"/>
</dbReference>
<feature type="domain" description="SIS" evidence="2">
    <location>
        <begin position="30"/>
        <end position="171"/>
    </location>
</feature>
<keyword evidence="4" id="KW-1185">Reference proteome</keyword>
<dbReference type="CDD" id="cd05009">
    <property type="entry name" value="SIS_GlmS_GlmD_2"/>
    <property type="match status" value="1"/>
</dbReference>
<gene>
    <name evidence="3" type="ORF">B1H58_04325</name>
</gene>
<keyword evidence="3" id="KW-0032">Aminotransferase</keyword>
<dbReference type="GO" id="GO:0097367">
    <property type="term" value="F:carbohydrate derivative binding"/>
    <property type="evidence" value="ECO:0007669"/>
    <property type="project" value="InterPro"/>
</dbReference>